<keyword evidence="2" id="KW-0449">Lipoprotein</keyword>
<keyword evidence="2" id="KW-0472">Membrane</keyword>
<dbReference type="EMBL" id="CAAHFH010000002">
    <property type="protein sequence ID" value="VGO21145.1"/>
    <property type="molecule type" value="Genomic_DNA"/>
</dbReference>
<dbReference type="Pfam" id="PF02321">
    <property type="entry name" value="OEP"/>
    <property type="match status" value="2"/>
</dbReference>
<dbReference type="PANTHER" id="PTHR30203:SF31">
    <property type="entry name" value="RND EFFLUX SYSTEM, OUTER MEMBRANE LIPOPROTEIN, NODT"/>
    <property type="match status" value="1"/>
</dbReference>
<dbReference type="InterPro" id="IPR010131">
    <property type="entry name" value="MdtP/NodT-like"/>
</dbReference>
<dbReference type="AlphaFoldDB" id="A0A6C2ULL5"/>
<reference evidence="3 4" key="1">
    <citation type="submission" date="2019-04" db="EMBL/GenBank/DDBJ databases">
        <authorList>
            <person name="Van Vliet M D."/>
        </authorList>
    </citation>
    <scope>NUCLEOTIDE SEQUENCE [LARGE SCALE GENOMIC DNA]</scope>
    <source>
        <strain evidence="3 4">F21</strain>
    </source>
</reference>
<keyword evidence="2" id="KW-1134">Transmembrane beta strand</keyword>
<name>A0A6C2ULL5_9BACT</name>
<dbReference type="InterPro" id="IPR003423">
    <property type="entry name" value="OMP_efflux"/>
</dbReference>
<evidence type="ECO:0000256" key="2">
    <source>
        <dbReference type="RuleBase" id="RU362097"/>
    </source>
</evidence>
<dbReference type="SUPFAM" id="SSF56954">
    <property type="entry name" value="Outer membrane efflux proteins (OEP)"/>
    <property type="match status" value="1"/>
</dbReference>
<dbReference type="RefSeq" id="WP_136062630.1">
    <property type="nucleotide sequence ID" value="NZ_CAAHFH010000002.1"/>
</dbReference>
<sequence>MKNVFVPFMCVVVVSVSLSGCISVGPDYEQPETPVPDAWNEAVQNEFKSGDPDLQTWWTVLGDDTLNGLISRASTNNLDLKTAAARIEEAAALRGVSASQYFPEIAGVGGATAFRTTKDQTASGSNRTDELYQAGLTMAWELDLWGRVRRSVESADASLQATVENYRDIMVVLYADIAAKYINVRTLQERIALAENNLKLQRGTLKYTRDRFDAGLVPALDVAQAELNTARTESSIPTLKQQLIEAINRLSVLVGEMPYALMQTLEEVKPVPRASGEFMVGLPAELLRQRPDIRRSERELAAQNARIGATKAELYPTLTLPGSLTLESYTSGNVFSSGNTAYAFGPQVRLNIFNGKRIRSQINAEEAATKAALHAYEQTVLLALEEVEDTMSAYANELDRIKSLTSAAASAQKSVDLVAELYKSGLTDFQNVLNMEQAQLIQQDALATSKGLVSAYLVGVYKALGGGWKPESGE</sequence>
<comment type="similarity">
    <text evidence="1 2">Belongs to the outer membrane factor (OMF) (TC 1.B.17) family.</text>
</comment>
<evidence type="ECO:0000256" key="1">
    <source>
        <dbReference type="ARBA" id="ARBA00007613"/>
    </source>
</evidence>
<dbReference type="GO" id="GO:0005886">
    <property type="term" value="C:plasma membrane"/>
    <property type="evidence" value="ECO:0007669"/>
    <property type="project" value="UniProtKB-SubCell"/>
</dbReference>
<keyword evidence="2" id="KW-0564">Palmitate</keyword>
<dbReference type="Proteomes" id="UP000346198">
    <property type="component" value="Unassembled WGS sequence"/>
</dbReference>
<comment type="subcellular location">
    <subcellularLocation>
        <location evidence="2">Cell membrane</location>
        <topology evidence="2">Lipid-anchor</topology>
    </subcellularLocation>
</comment>
<gene>
    <name evidence="3" type="primary">ttgF</name>
    <name evidence="3" type="ORF">SCARR_03216</name>
</gene>
<dbReference type="NCBIfam" id="TIGR01845">
    <property type="entry name" value="outer_NodT"/>
    <property type="match status" value="1"/>
</dbReference>
<dbReference type="Gene3D" id="1.20.1600.10">
    <property type="entry name" value="Outer membrane efflux proteins (OEP)"/>
    <property type="match status" value="1"/>
</dbReference>
<accession>A0A6C2ULL5</accession>
<evidence type="ECO:0000313" key="4">
    <source>
        <dbReference type="Proteomes" id="UP000346198"/>
    </source>
</evidence>
<organism evidence="3 4">
    <name type="scientific">Pontiella sulfatireligans</name>
    <dbReference type="NCBI Taxonomy" id="2750658"/>
    <lineage>
        <taxon>Bacteria</taxon>
        <taxon>Pseudomonadati</taxon>
        <taxon>Kiritimatiellota</taxon>
        <taxon>Kiritimatiellia</taxon>
        <taxon>Kiritimatiellales</taxon>
        <taxon>Pontiellaceae</taxon>
        <taxon>Pontiella</taxon>
    </lineage>
</organism>
<dbReference type="GO" id="GO:0015562">
    <property type="term" value="F:efflux transmembrane transporter activity"/>
    <property type="evidence" value="ECO:0007669"/>
    <property type="project" value="InterPro"/>
</dbReference>
<dbReference type="Gene3D" id="2.20.200.10">
    <property type="entry name" value="Outer membrane efflux proteins (OEP)"/>
    <property type="match status" value="1"/>
</dbReference>
<dbReference type="PROSITE" id="PS51257">
    <property type="entry name" value="PROKAR_LIPOPROTEIN"/>
    <property type="match status" value="1"/>
</dbReference>
<keyword evidence="4" id="KW-1185">Reference proteome</keyword>
<dbReference type="PANTHER" id="PTHR30203">
    <property type="entry name" value="OUTER MEMBRANE CATION EFFLUX PROTEIN"/>
    <property type="match status" value="1"/>
</dbReference>
<proteinExistence type="inferred from homology"/>
<keyword evidence="2" id="KW-0812">Transmembrane</keyword>
<protein>
    <submittedName>
        <fullName evidence="3">Toluene efflux pump outer membrane protein TtgF</fullName>
    </submittedName>
</protein>
<evidence type="ECO:0000313" key="3">
    <source>
        <dbReference type="EMBL" id="VGO21145.1"/>
    </source>
</evidence>